<proteinExistence type="predicted"/>
<reference evidence="3 4" key="1">
    <citation type="submission" date="2020-01" db="EMBL/GenBank/DDBJ databases">
        <title>Jiella pacifica sp. nov.</title>
        <authorList>
            <person name="Xue Z."/>
            <person name="Zhu S."/>
            <person name="Chen J."/>
            <person name="Yang J."/>
        </authorList>
    </citation>
    <scope>NUCLEOTIDE SEQUENCE [LARGE SCALE GENOMIC DNA]</scope>
    <source>
        <strain evidence="3 4">40Bstr34</strain>
    </source>
</reference>
<dbReference type="AlphaFoldDB" id="A0A6N9T1R6"/>
<evidence type="ECO:0000256" key="1">
    <source>
        <dbReference type="SAM" id="MobiDB-lite"/>
    </source>
</evidence>
<accession>A0A6N9T1R6</accession>
<feature type="region of interest" description="Disordered" evidence="1">
    <location>
        <begin position="51"/>
        <end position="75"/>
    </location>
</feature>
<dbReference type="RefSeq" id="WP_163463557.1">
    <property type="nucleotide sequence ID" value="NZ_JAAAMG010000009.1"/>
</dbReference>
<dbReference type="EMBL" id="JAAAMG010000009">
    <property type="protein sequence ID" value="NDW05303.1"/>
    <property type="molecule type" value="Genomic_DNA"/>
</dbReference>
<gene>
    <name evidence="3" type="ORF">GTK09_12785</name>
</gene>
<name>A0A6N9T1R6_9HYPH</name>
<sequence>MSRTIFAMLLATAFVCHMETKAMGAPEAGRTLPEEASTAGAASPRTQTLLAAGPASSSPVGPPQTRKPVSGIGSGSYRLLVETPGHVQPADQSAGVAALDLPRPAPNPGPQRDIAVTRLAAGPDLASVAAAVPDIGPYDRSLGEPCRIDWIDRCAWVPEALADRLYDALREAGADPSRHDEPYFYVSRFGPDDRLIISRTESFGEGDFSLVNALADRNGDIEKLFAIPISRAGQGLEAGDSEATVAVLSASEGEDGAIYLTIDTPSRCGDRARRAGLLARTNGELSEVDWVGPFNVSDTNVVVRGGRVYGASGGSCEKDYLYELDAATGRVTGRNVLPTAADFLVGAGDHLLIDLYEGAVAYGFR</sequence>
<comment type="caution">
    <text evidence="3">The sequence shown here is derived from an EMBL/GenBank/DDBJ whole genome shotgun (WGS) entry which is preliminary data.</text>
</comment>
<evidence type="ECO:0000256" key="2">
    <source>
        <dbReference type="SAM" id="SignalP"/>
    </source>
</evidence>
<feature type="chain" id="PRO_5026791676" evidence="2">
    <location>
        <begin position="25"/>
        <end position="365"/>
    </location>
</feature>
<feature type="signal peptide" evidence="2">
    <location>
        <begin position="1"/>
        <end position="24"/>
    </location>
</feature>
<keyword evidence="2" id="KW-0732">Signal</keyword>
<evidence type="ECO:0000313" key="4">
    <source>
        <dbReference type="Proteomes" id="UP000469011"/>
    </source>
</evidence>
<protein>
    <submittedName>
        <fullName evidence="3">Uncharacterized protein</fullName>
    </submittedName>
</protein>
<keyword evidence="4" id="KW-1185">Reference proteome</keyword>
<dbReference type="Proteomes" id="UP000469011">
    <property type="component" value="Unassembled WGS sequence"/>
</dbReference>
<evidence type="ECO:0000313" key="3">
    <source>
        <dbReference type="EMBL" id="NDW05303.1"/>
    </source>
</evidence>
<organism evidence="3 4">
    <name type="scientific">Jiella pacifica</name>
    <dbReference type="NCBI Taxonomy" id="2696469"/>
    <lineage>
        <taxon>Bacteria</taxon>
        <taxon>Pseudomonadati</taxon>
        <taxon>Pseudomonadota</taxon>
        <taxon>Alphaproteobacteria</taxon>
        <taxon>Hyphomicrobiales</taxon>
        <taxon>Aurantimonadaceae</taxon>
        <taxon>Jiella</taxon>
    </lineage>
</organism>